<reference evidence="2" key="1">
    <citation type="journal article" date="2020" name="mSystems">
        <title>Genome- and Community-Level Interaction Insights into Carbon Utilization and Element Cycling Functions of Hydrothermarchaeota in Hydrothermal Sediment.</title>
        <authorList>
            <person name="Zhou Z."/>
            <person name="Liu Y."/>
            <person name="Xu W."/>
            <person name="Pan J."/>
            <person name="Luo Z.H."/>
            <person name="Li M."/>
        </authorList>
    </citation>
    <scope>NUCLEOTIDE SEQUENCE [LARGE SCALE GENOMIC DNA]</scope>
    <source>
        <strain evidence="2">SpSt-757</strain>
    </source>
</reference>
<accession>A0A7V3JAU1</accession>
<evidence type="ECO:0000259" key="1">
    <source>
        <dbReference type="Pfam" id="PF06634"/>
    </source>
</evidence>
<gene>
    <name evidence="2" type="ORF">ENV41_04160</name>
</gene>
<dbReference type="AlphaFoldDB" id="A0A7V3JAU1"/>
<organism evidence="2">
    <name type="scientific">candidate division CPR3 bacterium</name>
    <dbReference type="NCBI Taxonomy" id="2268181"/>
    <lineage>
        <taxon>Bacteria</taxon>
        <taxon>Bacteria division CPR3</taxon>
    </lineage>
</organism>
<dbReference type="InterPro" id="IPR002052">
    <property type="entry name" value="DNA_methylase_N6_adenine_CS"/>
</dbReference>
<dbReference type="GO" id="GO:0032259">
    <property type="term" value="P:methylation"/>
    <property type="evidence" value="ECO:0007669"/>
    <property type="project" value="InterPro"/>
</dbReference>
<dbReference type="PROSITE" id="PS00092">
    <property type="entry name" value="N6_MTASE"/>
    <property type="match status" value="1"/>
</dbReference>
<dbReference type="InterPro" id="IPR009537">
    <property type="entry name" value="DUF1156"/>
</dbReference>
<comment type="caution">
    <text evidence="2">The sequence shown here is derived from an EMBL/GenBank/DDBJ whole genome shotgun (WGS) entry which is preliminary data.</text>
</comment>
<dbReference type="Pfam" id="PF06634">
    <property type="entry name" value="DUF1156"/>
    <property type="match status" value="1"/>
</dbReference>
<dbReference type="GO" id="GO:0003676">
    <property type="term" value="F:nucleic acid binding"/>
    <property type="evidence" value="ECO:0007669"/>
    <property type="project" value="InterPro"/>
</dbReference>
<name>A0A7V3JAU1_UNCC3</name>
<feature type="domain" description="DUF1156" evidence="1">
    <location>
        <begin position="12"/>
        <end position="80"/>
    </location>
</feature>
<proteinExistence type="predicted"/>
<dbReference type="GO" id="GO:0008168">
    <property type="term" value="F:methyltransferase activity"/>
    <property type="evidence" value="ECO:0007669"/>
    <property type="project" value="InterPro"/>
</dbReference>
<dbReference type="EMBL" id="DTGG01000126">
    <property type="protein sequence ID" value="HFZ09307.1"/>
    <property type="molecule type" value="Genomic_DNA"/>
</dbReference>
<sequence length="618" mass="69095">MDNDRRLIEDFLPIIDISKEASREKSIRHGHISTLHLWWARRPLVACRAAVYASLVSADFHAPKNGPENKRASLGRANAAKFLKELCRYPGDPKRIEEARQNILKAHRERTGEDSPPKVLDCFAGGGSIPLEALRLGCDAYALELNPVAHLIELCTLVYPQKYGKPDPNAVGCDNGKWAGLAKEVEYWGKWVLEKVKAEIGDRYQPIPIKDTKNKIIQNKMFGDNLQSEFRNSQSYLTPVAYLWTRTVPCKNPKCGAIVPLVRQTWLCKKPGRFIALKVSPSFLFSSTNSSSSPLMGKGKGGGEKLPLFTVIQSSAQSESQAIKEFGFDPGKFSKAGNSVCVFCGTVADSSYVKQQAQAKKMGQQLMAVVCTKTGEKGKVYLSGSEIQLNIVPDEELIQSRISKLCEETGLTIPDEPLVDKSADQLPLYGITRYGELFTPRQLLTLLTFTKWIRNANKEMSRRKYDTERAKAIVTILSVNLDKLAQLNCTLSRWKLDAEAVVDAFGRQALPMVWDFTENVPISGLGGSWQSQLRRTLISFTSILDVSKLNSVTRGSSIELPYPKVLFDTVITDPPYYDNISYAALSDFFYVWLLCMVKALGWFSLSRTFCIRTNTKEE</sequence>
<dbReference type="InterPro" id="IPR029063">
    <property type="entry name" value="SAM-dependent_MTases_sf"/>
</dbReference>
<evidence type="ECO:0000313" key="2">
    <source>
        <dbReference type="EMBL" id="HFZ09307.1"/>
    </source>
</evidence>
<protein>
    <submittedName>
        <fullName evidence="2">DUF1156 domain-containing protein</fullName>
    </submittedName>
</protein>
<dbReference type="SUPFAM" id="SSF53335">
    <property type="entry name" value="S-adenosyl-L-methionine-dependent methyltransferases"/>
    <property type="match status" value="1"/>
</dbReference>